<dbReference type="RefSeq" id="WP_226578293.1">
    <property type="nucleotide sequence ID" value="NZ_BLAY01000024.1"/>
</dbReference>
<dbReference type="SUPFAM" id="SSF56235">
    <property type="entry name" value="N-terminal nucleophile aminohydrolases (Ntn hydrolases)"/>
    <property type="match status" value="1"/>
</dbReference>
<dbReference type="PANTHER" id="PTHR43199">
    <property type="entry name" value="GLUTATHIONE HYDROLASE"/>
    <property type="match status" value="1"/>
</dbReference>
<dbReference type="Gene3D" id="3.60.20.40">
    <property type="match status" value="1"/>
</dbReference>
<comment type="caution">
    <text evidence="5">The sequence shown here is derived from an EMBL/GenBank/DDBJ whole genome shotgun (WGS) entry which is preliminary data.</text>
</comment>
<organism evidence="5 6">
    <name type="scientific">Microseira wollei NIES-4236</name>
    <dbReference type="NCBI Taxonomy" id="2530354"/>
    <lineage>
        <taxon>Bacteria</taxon>
        <taxon>Bacillati</taxon>
        <taxon>Cyanobacteriota</taxon>
        <taxon>Cyanophyceae</taxon>
        <taxon>Oscillatoriophycideae</taxon>
        <taxon>Aerosakkonematales</taxon>
        <taxon>Aerosakkonemataceae</taxon>
        <taxon>Microseira</taxon>
    </lineage>
</organism>
<keyword evidence="6" id="KW-1185">Reference proteome</keyword>
<dbReference type="GO" id="GO:0016787">
    <property type="term" value="F:hydrolase activity"/>
    <property type="evidence" value="ECO:0007669"/>
    <property type="project" value="UniProtKB-KW"/>
</dbReference>
<evidence type="ECO:0000313" key="6">
    <source>
        <dbReference type="Proteomes" id="UP001050975"/>
    </source>
</evidence>
<dbReference type="AlphaFoldDB" id="A0AAV3X7A8"/>
<dbReference type="PANTHER" id="PTHR43199:SF1">
    <property type="entry name" value="GLUTATHIONE HYDROLASE PROENZYME"/>
    <property type="match status" value="1"/>
</dbReference>
<dbReference type="InterPro" id="IPR043137">
    <property type="entry name" value="GGT_ssub_C"/>
</dbReference>
<dbReference type="Gene3D" id="1.10.246.130">
    <property type="match status" value="1"/>
</dbReference>
<gene>
    <name evidence="5" type="ORF">MiSe_19590</name>
</gene>
<dbReference type="InterPro" id="IPR043138">
    <property type="entry name" value="GGT_lsub"/>
</dbReference>
<evidence type="ECO:0000256" key="4">
    <source>
        <dbReference type="ARBA" id="ARBA00023145"/>
    </source>
</evidence>
<evidence type="ECO:0000256" key="1">
    <source>
        <dbReference type="ARBA" id="ARBA00009381"/>
    </source>
</evidence>
<name>A0AAV3X7A8_9CYAN</name>
<evidence type="ECO:0000256" key="3">
    <source>
        <dbReference type="ARBA" id="ARBA00022801"/>
    </source>
</evidence>
<proteinExistence type="inferred from homology"/>
<sequence length="663" mass="71582">MNINKEQLKLKQWRIFDRSTGLSLLLLHLCFSISLLWPHKPASAAFIQPQRSKKGMVVSAHPLASEAGLAILKKGGNAVDAAVATAFAISVVEPFSAGIGGGGFLLLHLAQTGEMKALDFRERAPLRATRDMYLDSQGKVRPNASVNGYLAVAVPGTVAGLAEVHRRYGKLPWREVVAPAIRLADEGFIVSPVRTWRFSQISETRTNIILNNPAARQIFAPNGVLFGLGDRLIQRDLAMTLRAIAQNPQSFYTGNIARTIAEDMARNGGLITLEDLKSYQPTWREPLCGTFRVYQICSMPPPSSGGVLLLEMLNIIGDTDIKSKGWNHPDTLHFLAENMKIAYADRSVHLGDPDFVDVPVAALTSRAYAAKRRQEISMQRARPASEIKPISRDILQRFVSFIDMSWDRAGRMPTPQDPSSMIVGQASCIVGQASCIVGQASCIVGQASCIVGWASCIVGWASCPSLMSRESPDTSHLTVVDEQRNTVSLTFTINTGFGAGVVVPGTGILLNNEMDDFAIAPGVPNLFGLVGGDANAIAPRKIPLSSMSPTIVTENNRLRLATGSPGGSTIITTVLQIILNVLVYDMDAGAAVSASRIHHQWSPDKLRVEPFGLDALTLAELRRRGHQIEQQNPWGNANAISQTSDGWLEGAADPRGEGAAKGF</sequence>
<dbReference type="Pfam" id="PF01019">
    <property type="entry name" value="G_glu_transpept"/>
    <property type="match status" value="2"/>
</dbReference>
<dbReference type="InterPro" id="IPR029055">
    <property type="entry name" value="Ntn_hydrolases_N"/>
</dbReference>
<dbReference type="Proteomes" id="UP001050975">
    <property type="component" value="Unassembled WGS sequence"/>
</dbReference>
<keyword evidence="4" id="KW-0865">Zymogen</keyword>
<dbReference type="GO" id="GO:0016740">
    <property type="term" value="F:transferase activity"/>
    <property type="evidence" value="ECO:0007669"/>
    <property type="project" value="UniProtKB-KW"/>
</dbReference>
<dbReference type="EMBL" id="BLAY01000024">
    <property type="protein sequence ID" value="GET37206.1"/>
    <property type="molecule type" value="Genomic_DNA"/>
</dbReference>
<protein>
    <submittedName>
        <fullName evidence="5">Gamma-glutamyltransferase</fullName>
    </submittedName>
</protein>
<reference evidence="5" key="1">
    <citation type="submission" date="2019-10" db="EMBL/GenBank/DDBJ databases">
        <title>Draft genome sequece of Microseira wollei NIES-4236.</title>
        <authorList>
            <person name="Yamaguchi H."/>
            <person name="Suzuki S."/>
            <person name="Kawachi M."/>
        </authorList>
    </citation>
    <scope>NUCLEOTIDE SEQUENCE</scope>
    <source>
        <strain evidence="5">NIES-4236</strain>
    </source>
</reference>
<comment type="similarity">
    <text evidence="1">Belongs to the gamma-glutamyltransferase family.</text>
</comment>
<accession>A0AAV3X7A8</accession>
<evidence type="ECO:0000313" key="5">
    <source>
        <dbReference type="EMBL" id="GET37206.1"/>
    </source>
</evidence>
<keyword evidence="2" id="KW-0808">Transferase</keyword>
<evidence type="ECO:0000256" key="2">
    <source>
        <dbReference type="ARBA" id="ARBA00022679"/>
    </source>
</evidence>
<keyword evidence="3" id="KW-0378">Hydrolase</keyword>
<dbReference type="PRINTS" id="PR01210">
    <property type="entry name" value="GGTRANSPTASE"/>
</dbReference>
<dbReference type="InterPro" id="IPR051792">
    <property type="entry name" value="GGT_bact"/>
</dbReference>